<sequence length="258" mass="27961">MTCSLKRCQGKRGCICPKGVNLPSGSFSGALPARPPRAVTLPVLPVNGKAPKNKSKRKATPSAVALGALPEARPLASPTADPTPSTLPPLEEPDPRGNGKVVVRYNHYKKEFVIAGGSTTAAAIDAQYFLLAVFPSARLHLSRFGPSDFGYEADGLAERPMLPEEPMGVYHGLQDGDVYWVHVEEDSAERAAYEERQAAYAKTMASQRLAAATTGSIIKEKTESCSCVEGNPCVDRYCCRDWDHRFEVAKKHGWKGFQ</sequence>
<accession>A0A1V9YEP1</accession>
<comment type="caution">
    <text evidence="2">The sequence shown here is derived from an EMBL/GenBank/DDBJ whole genome shotgun (WGS) entry which is preliminary data.</text>
</comment>
<gene>
    <name evidence="2" type="ORF">ACHHYP_13714</name>
</gene>
<feature type="region of interest" description="Disordered" evidence="1">
    <location>
        <begin position="43"/>
        <end position="98"/>
    </location>
</feature>
<evidence type="ECO:0000313" key="2">
    <source>
        <dbReference type="EMBL" id="OQR84223.1"/>
    </source>
</evidence>
<dbReference type="EMBL" id="JNBR01001920">
    <property type="protein sequence ID" value="OQR84223.1"/>
    <property type="molecule type" value="Genomic_DNA"/>
</dbReference>
<reference evidence="2 3" key="1">
    <citation type="journal article" date="2014" name="Genome Biol. Evol.">
        <title>The secreted proteins of Achlya hypogyna and Thraustotheca clavata identify the ancestral oomycete secretome and reveal gene acquisitions by horizontal gene transfer.</title>
        <authorList>
            <person name="Misner I."/>
            <person name="Blouin N."/>
            <person name="Leonard G."/>
            <person name="Richards T.A."/>
            <person name="Lane C.E."/>
        </authorList>
    </citation>
    <scope>NUCLEOTIDE SEQUENCE [LARGE SCALE GENOMIC DNA]</scope>
    <source>
        <strain evidence="2 3">ATCC 48635</strain>
    </source>
</reference>
<protein>
    <submittedName>
        <fullName evidence="2">Uncharacterized protein</fullName>
    </submittedName>
</protein>
<organism evidence="2 3">
    <name type="scientific">Achlya hypogyna</name>
    <name type="common">Oomycete</name>
    <name type="synonym">Protoachlya hypogyna</name>
    <dbReference type="NCBI Taxonomy" id="1202772"/>
    <lineage>
        <taxon>Eukaryota</taxon>
        <taxon>Sar</taxon>
        <taxon>Stramenopiles</taxon>
        <taxon>Oomycota</taxon>
        <taxon>Saprolegniomycetes</taxon>
        <taxon>Saprolegniales</taxon>
        <taxon>Achlyaceae</taxon>
        <taxon>Achlya</taxon>
    </lineage>
</organism>
<dbReference type="OrthoDB" id="73831at2759"/>
<keyword evidence="3" id="KW-1185">Reference proteome</keyword>
<dbReference type="AlphaFoldDB" id="A0A1V9YEP1"/>
<evidence type="ECO:0000256" key="1">
    <source>
        <dbReference type="SAM" id="MobiDB-lite"/>
    </source>
</evidence>
<name>A0A1V9YEP1_ACHHY</name>
<evidence type="ECO:0000313" key="3">
    <source>
        <dbReference type="Proteomes" id="UP000243579"/>
    </source>
</evidence>
<proteinExistence type="predicted"/>
<dbReference type="Proteomes" id="UP000243579">
    <property type="component" value="Unassembled WGS sequence"/>
</dbReference>